<dbReference type="Proteomes" id="UP000199494">
    <property type="component" value="Unassembled WGS sequence"/>
</dbReference>
<keyword evidence="2" id="KW-1003">Cell membrane</keyword>
<evidence type="ECO:0000256" key="5">
    <source>
        <dbReference type="ARBA" id="ARBA00023136"/>
    </source>
</evidence>
<dbReference type="GO" id="GO:0022857">
    <property type="term" value="F:transmembrane transporter activity"/>
    <property type="evidence" value="ECO:0007669"/>
    <property type="project" value="InterPro"/>
</dbReference>
<evidence type="ECO:0000256" key="1">
    <source>
        <dbReference type="ARBA" id="ARBA00004651"/>
    </source>
</evidence>
<dbReference type="SUPFAM" id="SSF103473">
    <property type="entry name" value="MFS general substrate transporter"/>
    <property type="match status" value="1"/>
</dbReference>
<dbReference type="CDD" id="cd17324">
    <property type="entry name" value="MFS_NepI_like"/>
    <property type="match status" value="1"/>
</dbReference>
<dbReference type="Pfam" id="PF07690">
    <property type="entry name" value="MFS_1"/>
    <property type="match status" value="1"/>
</dbReference>
<keyword evidence="4" id="KW-1133">Transmembrane helix</keyword>
<keyword evidence="7" id="KW-1185">Reference proteome</keyword>
<sequence length="403" mass="40285">MLTDTTQRSAGRFPGWLLCLLIATFAVGTDDFVIAGVLPRIANDLDVGEASAGQLVSVFSIVYAVSAPVLATLTARLPRRILFCGALFVFTAANVAAAFAPSFVVLMVLRIVAAVAAATVTPVAFALAASMSPAHRVGRNIGLVAAGLTMALVAGVPAGTWIGTQWSWRGSFLLVAALGVAAIAIASTGLRDQGTADPVPLRDRLRLLGSTPVLIGVAGTTLGGIGGLMTYTYIAPIVRDLSGAGSGTLAILIGVTGIAGAVGTAVGGRLTDRWGADRTLLLGLKGQVAASAALTAFGFAWQGNAPLPLTAAAFALWGFAGWAFNPPMNARLLALAPGAGTEAVALNTSGLYLGIALGGGIGGLVLPHHGGGGVVLAATVFGVLTVGLLTASIARYPATARAA</sequence>
<evidence type="ECO:0000256" key="3">
    <source>
        <dbReference type="ARBA" id="ARBA00022692"/>
    </source>
</evidence>
<dbReference type="InterPro" id="IPR020846">
    <property type="entry name" value="MFS_dom"/>
</dbReference>
<gene>
    <name evidence="6" type="ORF">SAMN05421630_102611</name>
</gene>
<evidence type="ECO:0000313" key="6">
    <source>
        <dbReference type="EMBL" id="SDC56820.1"/>
    </source>
</evidence>
<name>A0A1G6MMT3_9PSEU</name>
<proteinExistence type="predicted"/>
<dbReference type="EMBL" id="FMZE01000002">
    <property type="protein sequence ID" value="SDC56820.1"/>
    <property type="molecule type" value="Genomic_DNA"/>
</dbReference>
<dbReference type="RefSeq" id="WP_211323449.1">
    <property type="nucleotide sequence ID" value="NZ_CP016353.1"/>
</dbReference>
<reference evidence="6 7" key="1">
    <citation type="submission" date="2016-10" db="EMBL/GenBank/DDBJ databases">
        <authorList>
            <person name="de Groot N.N."/>
        </authorList>
    </citation>
    <scope>NUCLEOTIDE SEQUENCE [LARGE SCALE GENOMIC DNA]</scope>
    <source>
        <strain evidence="6 7">CGMCC 4.5506</strain>
    </source>
</reference>
<dbReference type="InterPro" id="IPR011701">
    <property type="entry name" value="MFS"/>
</dbReference>
<dbReference type="AlphaFoldDB" id="A0A1G6MMT3"/>
<keyword evidence="3" id="KW-0812">Transmembrane</keyword>
<accession>A0A1G6MMT3</accession>
<evidence type="ECO:0000313" key="7">
    <source>
        <dbReference type="Proteomes" id="UP000199494"/>
    </source>
</evidence>
<evidence type="ECO:0000256" key="4">
    <source>
        <dbReference type="ARBA" id="ARBA00022989"/>
    </source>
</evidence>
<dbReference type="STRING" id="530584.SAMN05421630_102611"/>
<dbReference type="PROSITE" id="PS50850">
    <property type="entry name" value="MFS"/>
    <property type="match status" value="1"/>
</dbReference>
<dbReference type="Gene3D" id="1.20.1250.20">
    <property type="entry name" value="MFS general substrate transporter like domains"/>
    <property type="match status" value="1"/>
</dbReference>
<dbReference type="GO" id="GO:0005886">
    <property type="term" value="C:plasma membrane"/>
    <property type="evidence" value="ECO:0007669"/>
    <property type="project" value="UniProtKB-SubCell"/>
</dbReference>
<dbReference type="PANTHER" id="PTHR43124:SF10">
    <property type="entry name" value="PURINE EFFLUX PUMP PBUE"/>
    <property type="match status" value="1"/>
</dbReference>
<dbReference type="InterPro" id="IPR050189">
    <property type="entry name" value="MFS_Efflux_Transporters"/>
</dbReference>
<dbReference type="InterPro" id="IPR036259">
    <property type="entry name" value="MFS_trans_sf"/>
</dbReference>
<protein>
    <submittedName>
        <fullName evidence="6">Predicted arabinose efflux permease, MFS family</fullName>
    </submittedName>
</protein>
<dbReference type="PANTHER" id="PTHR43124">
    <property type="entry name" value="PURINE EFFLUX PUMP PBUE"/>
    <property type="match status" value="1"/>
</dbReference>
<keyword evidence="5" id="KW-0472">Membrane</keyword>
<comment type="subcellular location">
    <subcellularLocation>
        <location evidence="1">Cell membrane</location>
        <topology evidence="1">Multi-pass membrane protein</topology>
    </subcellularLocation>
</comment>
<evidence type="ECO:0000256" key="2">
    <source>
        <dbReference type="ARBA" id="ARBA00022475"/>
    </source>
</evidence>
<organism evidence="6 7">
    <name type="scientific">Prauserella marina</name>
    <dbReference type="NCBI Taxonomy" id="530584"/>
    <lineage>
        <taxon>Bacteria</taxon>
        <taxon>Bacillati</taxon>
        <taxon>Actinomycetota</taxon>
        <taxon>Actinomycetes</taxon>
        <taxon>Pseudonocardiales</taxon>
        <taxon>Pseudonocardiaceae</taxon>
        <taxon>Prauserella</taxon>
    </lineage>
</organism>